<dbReference type="EMBL" id="FOLX01000001">
    <property type="protein sequence ID" value="SFC51825.1"/>
    <property type="molecule type" value="Genomic_DNA"/>
</dbReference>
<gene>
    <name evidence="1" type="ORF">SAMN05421762_1185</name>
</gene>
<evidence type="ECO:0000313" key="2">
    <source>
        <dbReference type="Proteomes" id="UP000231644"/>
    </source>
</evidence>
<dbReference type="OrthoDB" id="7854867at2"/>
<dbReference type="Proteomes" id="UP000231644">
    <property type="component" value="Unassembled WGS sequence"/>
</dbReference>
<sequence>MFPTPTTFPTENTHRLVLFLDQKLHGDYERMEDILADAARHMRRAEEAIAQLPYDAFKPIQSWVRDLDKHVEKRRFLTEDFRHAAQSALRELAKLDPDEAPALIDSAMRHLRDPLESSHRVTDLLAAEQEISRHRGQHR</sequence>
<reference evidence="1 2" key="1">
    <citation type="submission" date="2016-10" db="EMBL/GenBank/DDBJ databases">
        <authorList>
            <person name="de Groot N.N."/>
        </authorList>
    </citation>
    <scope>NUCLEOTIDE SEQUENCE [LARGE SCALE GENOMIC DNA]</scope>
    <source>
        <strain evidence="1 2">DSM 29619</strain>
    </source>
</reference>
<dbReference type="AlphaFoldDB" id="A0A1I1JTX2"/>
<accession>A0A1I1JTX2</accession>
<dbReference type="STRING" id="517719.SAMN05421762_1185"/>
<name>A0A1I1JTX2_9RHOB</name>
<dbReference type="RefSeq" id="WP_139199538.1">
    <property type="nucleotide sequence ID" value="NZ_FOLX01000001.1"/>
</dbReference>
<protein>
    <submittedName>
        <fullName evidence="1">Uncharacterized protein</fullName>
    </submittedName>
</protein>
<keyword evidence="2" id="KW-1185">Reference proteome</keyword>
<evidence type="ECO:0000313" key="1">
    <source>
        <dbReference type="EMBL" id="SFC51825.1"/>
    </source>
</evidence>
<organism evidence="1 2">
    <name type="scientific">Pseudooceanicola nitratireducens</name>
    <dbReference type="NCBI Taxonomy" id="517719"/>
    <lineage>
        <taxon>Bacteria</taxon>
        <taxon>Pseudomonadati</taxon>
        <taxon>Pseudomonadota</taxon>
        <taxon>Alphaproteobacteria</taxon>
        <taxon>Rhodobacterales</taxon>
        <taxon>Paracoccaceae</taxon>
        <taxon>Pseudooceanicola</taxon>
    </lineage>
</organism>
<proteinExistence type="predicted"/>